<dbReference type="AlphaFoldDB" id="A0AA40KA24"/>
<accession>A0AA40KA24</accession>
<protein>
    <recommendedName>
        <fullName evidence="2">Ecp2 effector protein-like domain-containing protein</fullName>
    </recommendedName>
</protein>
<dbReference type="Pfam" id="PF14856">
    <property type="entry name" value="Hce2"/>
    <property type="match status" value="1"/>
</dbReference>
<dbReference type="InterPro" id="IPR029226">
    <property type="entry name" value="Ecp2-like"/>
</dbReference>
<dbReference type="EMBL" id="JAUKUD010000002">
    <property type="protein sequence ID" value="KAK0751276.1"/>
    <property type="molecule type" value="Genomic_DNA"/>
</dbReference>
<feature type="region of interest" description="Disordered" evidence="1">
    <location>
        <begin position="18"/>
        <end position="40"/>
    </location>
</feature>
<comment type="caution">
    <text evidence="3">The sequence shown here is derived from an EMBL/GenBank/DDBJ whole genome shotgun (WGS) entry which is preliminary data.</text>
</comment>
<evidence type="ECO:0000256" key="1">
    <source>
        <dbReference type="SAM" id="MobiDB-lite"/>
    </source>
</evidence>
<reference evidence="3" key="1">
    <citation type="submission" date="2023-06" db="EMBL/GenBank/DDBJ databases">
        <title>Genome-scale phylogeny and comparative genomics of the fungal order Sordariales.</title>
        <authorList>
            <consortium name="Lawrence Berkeley National Laboratory"/>
            <person name="Hensen N."/>
            <person name="Bonometti L."/>
            <person name="Westerberg I."/>
            <person name="Brannstrom I.O."/>
            <person name="Guillou S."/>
            <person name="Cros-Aarteil S."/>
            <person name="Calhoun S."/>
            <person name="Haridas S."/>
            <person name="Kuo A."/>
            <person name="Mondo S."/>
            <person name="Pangilinan J."/>
            <person name="Riley R."/>
            <person name="LaButti K."/>
            <person name="Andreopoulos B."/>
            <person name="Lipzen A."/>
            <person name="Chen C."/>
            <person name="Yanf M."/>
            <person name="Daum C."/>
            <person name="Ng V."/>
            <person name="Clum A."/>
            <person name="Steindorff A."/>
            <person name="Ohm R."/>
            <person name="Martin F."/>
            <person name="Silar P."/>
            <person name="Natvig D."/>
            <person name="Lalanne C."/>
            <person name="Gautier V."/>
            <person name="Ament-velasquez S.L."/>
            <person name="Kruys A."/>
            <person name="Hutchinson M.I."/>
            <person name="Powell A.J."/>
            <person name="Barry K."/>
            <person name="Miller A.N."/>
            <person name="Grigoriev I.V."/>
            <person name="Debuchy R."/>
            <person name="Gladieux P."/>
            <person name="Thoren M.H."/>
            <person name="Johannesson H."/>
        </authorList>
    </citation>
    <scope>NUCLEOTIDE SEQUENCE</scope>
    <source>
        <strain evidence="3">SMH3187-1</strain>
    </source>
</reference>
<sequence length="149" mass="16431">MYLRESLVEALAVNLASVTSTERPGPTPTPRTPKLCSDGSPFANNATSSSPLVADCFKPTEHHEIFGPWTYDITKDIRYSNLYAYKGCMTGVRSTVGDAKFNSEDQFALVLAATKGLKNEDRIEGTAKINCDGTEVEWSIYSPRNSEWN</sequence>
<name>A0AA40KA24_9PEZI</name>
<keyword evidence="4" id="KW-1185">Reference proteome</keyword>
<evidence type="ECO:0000313" key="3">
    <source>
        <dbReference type="EMBL" id="KAK0751276.1"/>
    </source>
</evidence>
<evidence type="ECO:0000259" key="2">
    <source>
        <dbReference type="Pfam" id="PF14856"/>
    </source>
</evidence>
<evidence type="ECO:0000313" key="4">
    <source>
        <dbReference type="Proteomes" id="UP001172155"/>
    </source>
</evidence>
<proteinExistence type="predicted"/>
<feature type="domain" description="Ecp2 effector protein-like" evidence="2">
    <location>
        <begin position="36"/>
        <end position="131"/>
    </location>
</feature>
<gene>
    <name evidence="3" type="ORF">B0T18DRAFT_387424</name>
</gene>
<dbReference type="Proteomes" id="UP001172155">
    <property type="component" value="Unassembled WGS sequence"/>
</dbReference>
<organism evidence="3 4">
    <name type="scientific">Schizothecium vesticola</name>
    <dbReference type="NCBI Taxonomy" id="314040"/>
    <lineage>
        <taxon>Eukaryota</taxon>
        <taxon>Fungi</taxon>
        <taxon>Dikarya</taxon>
        <taxon>Ascomycota</taxon>
        <taxon>Pezizomycotina</taxon>
        <taxon>Sordariomycetes</taxon>
        <taxon>Sordariomycetidae</taxon>
        <taxon>Sordariales</taxon>
        <taxon>Schizotheciaceae</taxon>
        <taxon>Schizothecium</taxon>
    </lineage>
</organism>